<dbReference type="NCBIfam" id="NF038301">
    <property type="entry name" value="EPS_HpsA"/>
    <property type="match status" value="2"/>
</dbReference>
<keyword evidence="4" id="KW-1185">Reference proteome</keyword>
<dbReference type="RefSeq" id="WP_015147178.1">
    <property type="nucleotide sequence ID" value="NC_019693.1"/>
</dbReference>
<dbReference type="PATRIC" id="fig|56110.3.peg.955"/>
<evidence type="ECO:0000313" key="3">
    <source>
        <dbReference type="EMBL" id="AFY80528.1"/>
    </source>
</evidence>
<protein>
    <submittedName>
        <fullName evidence="3">Uncharacterized protein</fullName>
    </submittedName>
</protein>
<organism evidence="3 4">
    <name type="scientific">Oscillatoria acuminata PCC 6304</name>
    <dbReference type="NCBI Taxonomy" id="56110"/>
    <lineage>
        <taxon>Bacteria</taxon>
        <taxon>Bacillati</taxon>
        <taxon>Cyanobacteriota</taxon>
        <taxon>Cyanophyceae</taxon>
        <taxon>Oscillatoriophycideae</taxon>
        <taxon>Oscillatoriales</taxon>
        <taxon>Oscillatoriaceae</taxon>
        <taxon>Oscillatoria</taxon>
    </lineage>
</organism>
<keyword evidence="2" id="KW-1133">Transmembrane helix</keyword>
<evidence type="ECO:0000313" key="4">
    <source>
        <dbReference type="Proteomes" id="UP000010367"/>
    </source>
</evidence>
<dbReference type="EMBL" id="CP003607">
    <property type="protein sequence ID" value="AFY80528.1"/>
    <property type="molecule type" value="Genomic_DNA"/>
</dbReference>
<name>K9TDN5_9CYAN</name>
<feature type="transmembrane region" description="Helical" evidence="2">
    <location>
        <begin position="49"/>
        <end position="70"/>
    </location>
</feature>
<evidence type="ECO:0000256" key="1">
    <source>
        <dbReference type="SAM" id="MobiDB-lite"/>
    </source>
</evidence>
<feature type="region of interest" description="Disordered" evidence="1">
    <location>
        <begin position="1002"/>
        <end position="1021"/>
    </location>
</feature>
<feature type="region of interest" description="Disordered" evidence="1">
    <location>
        <begin position="1147"/>
        <end position="1166"/>
    </location>
</feature>
<accession>K9TDN5</accession>
<gene>
    <name evidence="3" type="ORF">Oscil6304_0792</name>
</gene>
<sequence>MATKHKIQKALTRLVQAITRFAQTLTSRNTYRFLRKAFVSYRRRVQAGFVLPTTVLLVLVVTLVIGTLLFRTFQRTEQVAIQRQQQVIYNAATPVLDRARAKLEYLFTGSEYRLGGVPGQDILAGFLQDDRFTLTGETRIDINGGGLDNAWFYQDEKGNRVAYSIILQAPEQQDSLEDLTEAAVAGRADNLQVRTGPMIAPAKLKAGCENVAGSSDSSAVEAGWFDAQNSTAFLYKNFQINVVVINNDGGRRNISTLELEQDREAERGNKWGAWFNSDLEIHPGEPFRWNGAMHSESNIIAANNFTGYLISSPNSCLYDETASDISVADTPDFKGQFLAGAMATNAAEGNSVFNLYDPTNPDATTEPLTAASDSVDAGLPNDVAIDPVALFTDKIHQPRGTVTLSADWEGSALNVGRLKNKKEESPFIDDTYRADDRLGRDTSTEESLIRTKAQALAAGDTRFQTLGYDGYWERRADAEGLRLIVGERLELGNPFGWEQPTLPGGAVNPDADPLFPAASCWGTRCHESLQYKTLRDNLAAVQGMVVYHAGDGSSVTADQEPIACMAMTAHPGTQITIDNSRNFSDNPYSPTNPNINFFTGRGTNGWEFEPPPAAPMANTNWSNALNNLARLAGDPDGAFPPLQEAGRIHPYPQMTMWGNFSNLRRAIPSGENGSLADRSYIDSAACTLGMLAHNVEEIATWPQVYDDTSTLHTELTALVQNSAPTFTFTGNTVTITPASGTPFSVEGYSAIDELPLEAFLSALSSDALREEAWQYHLREQIAYDRSNGTEYSDGTNTCPLATVNDSAGSPVDNPLCPIQFKFPALHYLFPTAAHGEPTTPADDPIGNRDGYITGSNSGTTYEPVDPSQIALTPRAWGSWNTPTAASSTGINTITRPGNTNGTVAFLDKGMYDGRQAMGVRVLDIDLDLLRTGSGGLSNNLWLPHSGIVYAFREDAVREDGIARPGNVALMRVNPSNPSSAQDPPLVNGISPKPVDYYADPDRRPHGFRLQNGRDLSRPASADAPARGLSFISDNPVYIQGDFNLHSTNGTTNNLQEFTTTLQGNWSNFYTRNGLEDRFAKAGTDRWRPSEILADAITLLSSNFCDGSIEDGLRYYPAAPPTNIPTRYGCNAAATYTSYMGMNRVRPQGTPPTVERENTFAPNPADNASGTYPIKINRNGNPLILNGTGNPLGAGEYLTFTTGDCGRPFTRKCIGTPVDNQYNAILIQGIVPSRQNQPYGGLHNFPRTLEFWQNRTLSISGSFLQFNFSTYATGPFDQDTWETTVANSPSGTSINYYFPPLRNWGYDVGLQLAPVPPISERLTAMGSNRSEFYYEPEIDDPYIENLRCASAGGGLVDPSAECN</sequence>
<dbReference type="OrthoDB" id="468482at2"/>
<dbReference type="InterPro" id="IPR049774">
    <property type="entry name" value="EPS_HpsA-like"/>
</dbReference>
<dbReference type="InParanoid" id="K9TDN5"/>
<dbReference type="STRING" id="56110.Oscil6304_0792"/>
<keyword evidence="2" id="KW-0472">Membrane</keyword>
<dbReference type="Proteomes" id="UP000010367">
    <property type="component" value="Chromosome"/>
</dbReference>
<dbReference type="KEGG" id="oac:Oscil6304_0792"/>
<evidence type="ECO:0000256" key="2">
    <source>
        <dbReference type="SAM" id="Phobius"/>
    </source>
</evidence>
<dbReference type="eggNOG" id="ENOG502Z935">
    <property type="taxonomic scope" value="Bacteria"/>
</dbReference>
<reference evidence="3 4" key="1">
    <citation type="submission" date="2012-06" db="EMBL/GenBank/DDBJ databases">
        <title>Finished chromosome of genome of Oscillatoria acuminata PCC 6304.</title>
        <authorList>
            <consortium name="US DOE Joint Genome Institute"/>
            <person name="Gugger M."/>
            <person name="Coursin T."/>
            <person name="Rippka R."/>
            <person name="Tandeau De Marsac N."/>
            <person name="Huntemann M."/>
            <person name="Wei C.-L."/>
            <person name="Han J."/>
            <person name="Detter J.C."/>
            <person name="Han C."/>
            <person name="Tapia R."/>
            <person name="Davenport K."/>
            <person name="Daligault H."/>
            <person name="Erkkila T."/>
            <person name="Gu W."/>
            <person name="Munk A.C.C."/>
            <person name="Teshima H."/>
            <person name="Xu Y."/>
            <person name="Chain P."/>
            <person name="Chen A."/>
            <person name="Krypides N."/>
            <person name="Mavromatis K."/>
            <person name="Markowitz V."/>
            <person name="Szeto E."/>
            <person name="Ivanova N."/>
            <person name="Mikhailova N."/>
            <person name="Ovchinnikova G."/>
            <person name="Pagani I."/>
            <person name="Pati A."/>
            <person name="Goodwin L."/>
            <person name="Peters L."/>
            <person name="Pitluck S."/>
            <person name="Woyke T."/>
            <person name="Kerfeld C."/>
        </authorList>
    </citation>
    <scope>NUCLEOTIDE SEQUENCE [LARGE SCALE GENOMIC DNA]</scope>
    <source>
        <strain evidence="3 4">PCC 6304</strain>
    </source>
</reference>
<dbReference type="HOGENOM" id="CLU_246581_0_0_3"/>
<keyword evidence="2" id="KW-0812">Transmembrane</keyword>
<proteinExistence type="predicted"/>